<comment type="caution">
    <text evidence="2">The sequence shown here is derived from an EMBL/GenBank/DDBJ whole genome shotgun (WGS) entry which is preliminary data.</text>
</comment>
<accession>A0ABR4ZQ98</accession>
<dbReference type="InterPro" id="IPR036953">
    <property type="entry name" value="GreA/GreB_C_sf"/>
</dbReference>
<dbReference type="InterPro" id="IPR001437">
    <property type="entry name" value="Tscrpt_elong_fac_GreA/B_C"/>
</dbReference>
<dbReference type="Proteomes" id="UP000031275">
    <property type="component" value="Unassembled WGS sequence"/>
</dbReference>
<protein>
    <submittedName>
        <fullName evidence="2">Elongation factor GreAB</fullName>
    </submittedName>
</protein>
<reference evidence="2 3" key="1">
    <citation type="submission" date="2014-10" db="EMBL/GenBank/DDBJ databases">
        <title>Kaistella solincola genome.</title>
        <authorList>
            <person name="Newman J.D."/>
        </authorList>
    </citation>
    <scope>NUCLEOTIDE SEQUENCE [LARGE SCALE GENOMIC DNA]</scope>
    <source>
        <strain evidence="2 3">DSM 22468</strain>
    </source>
</reference>
<name>A0ABR4ZQ98_9FLAO</name>
<dbReference type="PANTHER" id="PTHR30437:SF5">
    <property type="entry name" value="REGULATOR OF NUCLEOSIDE DIPHOSPHATE KINASE"/>
    <property type="match status" value="1"/>
</dbReference>
<keyword evidence="2" id="KW-0648">Protein biosynthesis</keyword>
<dbReference type="PANTHER" id="PTHR30437">
    <property type="entry name" value="TRANSCRIPTION ELONGATION FACTOR GREA"/>
    <property type="match status" value="1"/>
</dbReference>
<evidence type="ECO:0000313" key="3">
    <source>
        <dbReference type="Proteomes" id="UP000031275"/>
    </source>
</evidence>
<keyword evidence="3" id="KW-1185">Reference proteome</keyword>
<dbReference type="EMBL" id="JSYK01000003">
    <property type="protein sequence ID" value="KIA83520.1"/>
    <property type="molecule type" value="Genomic_DNA"/>
</dbReference>
<keyword evidence="2" id="KW-0251">Elongation factor</keyword>
<feature type="domain" description="Transcription elongation factor GreA/GreB C-terminal" evidence="1">
    <location>
        <begin position="48"/>
        <end position="122"/>
    </location>
</feature>
<sequence length="125" mass="14524">MSEQIILTTGIYDLIKEHLRRKSTTIEEEEILLNQLRHAKQLRRRELPEDVVTVNRAITVKDLETEEEEKFLFVQTSKEKVKKGKYSILSPMALATVGNKVGDVITWPFKDGDKKIEILSVEHYN</sequence>
<evidence type="ECO:0000313" key="2">
    <source>
        <dbReference type="EMBL" id="KIA83520.1"/>
    </source>
</evidence>
<dbReference type="Gene3D" id="3.10.50.30">
    <property type="entry name" value="Transcription elongation factor, GreA/GreB, C-terminal domain"/>
    <property type="match status" value="1"/>
</dbReference>
<dbReference type="InterPro" id="IPR023459">
    <property type="entry name" value="Tscrpt_elong_fac_GreA/B_fam"/>
</dbReference>
<dbReference type="Pfam" id="PF01272">
    <property type="entry name" value="GreA_GreB"/>
    <property type="match status" value="1"/>
</dbReference>
<gene>
    <name evidence="2" type="ORF">OA84_08405</name>
</gene>
<dbReference type="GO" id="GO:0003746">
    <property type="term" value="F:translation elongation factor activity"/>
    <property type="evidence" value="ECO:0007669"/>
    <property type="project" value="UniProtKB-KW"/>
</dbReference>
<evidence type="ECO:0000259" key="1">
    <source>
        <dbReference type="Pfam" id="PF01272"/>
    </source>
</evidence>
<dbReference type="RefSeq" id="WP_039344730.1">
    <property type="nucleotide sequence ID" value="NZ_JSYK01000003.1"/>
</dbReference>
<organism evidence="2 3">
    <name type="scientific">Kaistella solincola</name>
    <dbReference type="NCBI Taxonomy" id="510955"/>
    <lineage>
        <taxon>Bacteria</taxon>
        <taxon>Pseudomonadati</taxon>
        <taxon>Bacteroidota</taxon>
        <taxon>Flavobacteriia</taxon>
        <taxon>Flavobacteriales</taxon>
        <taxon>Weeksellaceae</taxon>
        <taxon>Chryseobacterium group</taxon>
        <taxon>Kaistella</taxon>
    </lineage>
</organism>
<dbReference type="SUPFAM" id="SSF54534">
    <property type="entry name" value="FKBP-like"/>
    <property type="match status" value="1"/>
</dbReference>
<dbReference type="PIRSF" id="PIRSF006092">
    <property type="entry name" value="GreA_GreB"/>
    <property type="match status" value="1"/>
</dbReference>
<proteinExistence type="predicted"/>